<evidence type="ECO:0000259" key="4">
    <source>
        <dbReference type="PROSITE" id="PS50835"/>
    </source>
</evidence>
<dbReference type="InterPro" id="IPR036179">
    <property type="entry name" value="Ig-like_dom_sf"/>
</dbReference>
<dbReference type="Gene3D" id="2.60.40.10">
    <property type="entry name" value="Immunoglobulins"/>
    <property type="match status" value="2"/>
</dbReference>
<dbReference type="InterPro" id="IPR042757">
    <property type="entry name" value="ESAM"/>
</dbReference>
<gene>
    <name evidence="5" type="primary">Esam</name>
</gene>
<keyword evidence="2" id="KW-0472">Membrane</keyword>
<dbReference type="InterPro" id="IPR013106">
    <property type="entry name" value="Ig_V-set"/>
</dbReference>
<feature type="compositionally biased region" description="Basic residues" evidence="1">
    <location>
        <begin position="315"/>
        <end position="324"/>
    </location>
</feature>
<dbReference type="InterPro" id="IPR003598">
    <property type="entry name" value="Ig_sub2"/>
</dbReference>
<feature type="region of interest" description="Disordered" evidence="1">
    <location>
        <begin position="283"/>
        <end position="330"/>
    </location>
</feature>
<dbReference type="GO" id="GO:0005886">
    <property type="term" value="C:plasma membrane"/>
    <property type="evidence" value="ECO:0007669"/>
    <property type="project" value="TreeGrafter"/>
</dbReference>
<feature type="chain" id="PRO_5004872142" evidence="3">
    <location>
        <begin position="28"/>
        <end position="427"/>
    </location>
</feature>
<keyword evidence="3" id="KW-0732">Signal</keyword>
<feature type="domain" description="Ig-like" evidence="4">
    <location>
        <begin position="23"/>
        <end position="133"/>
    </location>
</feature>
<name>W5UBX8_ICTPU</name>
<sequence length="427" mass="45881">MESRTWEKLDTWLSVLTLLCLYPGLLAQLQMPQTNVVVIQGQTVVLQASYSGGDLSSATISWNYLSDPTVIISYLRNPVVSEQYTNRVGFVYPMPNNNLSIYINNTVESDSGKYMCQIIPVGTSGSLQELTLNVMVPPATPICKLEGKPEVKANVTLTCLSSSGKPVPIYKWSKTSPNSEFFFSPMLNQVNGTLKLNNLSSNMSGKYECTASNSAGEAKCYTNLEVITSANAGVIAGATVGALVGLILIILVIVFMCTRRKKDTEEDLANDIKEDAQAPKRVSWAKSGTGSDIISKNGTLSSVRSSPLPQDTHDHHHHHHHHHYPITQPTSDTACIITGSTSYRPQPAGISSTPEHTFPGYNTNATVPRNPPAPSSSNGGSLPRIEALQPPTSRYVPAPSGVNASNLSRMGGVPIMVPAQNQAGSLV</sequence>
<evidence type="ECO:0000256" key="1">
    <source>
        <dbReference type="SAM" id="MobiDB-lite"/>
    </source>
</evidence>
<protein>
    <submittedName>
        <fullName evidence="5">Endothelial cell-selective adhesion molecule</fullName>
    </submittedName>
</protein>
<proteinExistence type="evidence at transcript level"/>
<dbReference type="CDD" id="cd00096">
    <property type="entry name" value="Ig"/>
    <property type="match status" value="1"/>
</dbReference>
<feature type="region of interest" description="Disordered" evidence="1">
    <location>
        <begin position="346"/>
        <end position="384"/>
    </location>
</feature>
<dbReference type="GO" id="GO:0098632">
    <property type="term" value="F:cell-cell adhesion mediator activity"/>
    <property type="evidence" value="ECO:0007669"/>
    <property type="project" value="TreeGrafter"/>
</dbReference>
<dbReference type="AlphaFoldDB" id="W5UBX8"/>
<dbReference type="InterPro" id="IPR007110">
    <property type="entry name" value="Ig-like_dom"/>
</dbReference>
<feature type="compositionally biased region" description="Polar residues" evidence="1">
    <location>
        <begin position="346"/>
        <end position="367"/>
    </location>
</feature>
<feature type="domain" description="Ig-like" evidence="4">
    <location>
        <begin position="137"/>
        <end position="225"/>
    </location>
</feature>
<feature type="transmembrane region" description="Helical" evidence="2">
    <location>
        <begin position="232"/>
        <end position="255"/>
    </location>
</feature>
<dbReference type="SMART" id="SM00409">
    <property type="entry name" value="IG"/>
    <property type="match status" value="2"/>
</dbReference>
<dbReference type="PANTHER" id="PTHR44549">
    <property type="entry name" value="ENDOTHELIAL CELL-SELECTIVE ADHESION MOLECULE"/>
    <property type="match status" value="1"/>
</dbReference>
<organism evidence="5">
    <name type="scientific">Ictalurus punctatus</name>
    <name type="common">Channel catfish</name>
    <name type="synonym">Silurus punctatus</name>
    <dbReference type="NCBI Taxonomy" id="7998"/>
    <lineage>
        <taxon>Eukaryota</taxon>
        <taxon>Metazoa</taxon>
        <taxon>Chordata</taxon>
        <taxon>Craniata</taxon>
        <taxon>Vertebrata</taxon>
        <taxon>Euteleostomi</taxon>
        <taxon>Actinopterygii</taxon>
        <taxon>Neopterygii</taxon>
        <taxon>Teleostei</taxon>
        <taxon>Ostariophysi</taxon>
        <taxon>Siluriformes</taxon>
        <taxon>Ictaluridae</taxon>
        <taxon>Ictalurus</taxon>
    </lineage>
</organism>
<keyword evidence="2" id="KW-0812">Transmembrane</keyword>
<accession>W5UBX8</accession>
<dbReference type="Pfam" id="PF13927">
    <property type="entry name" value="Ig_3"/>
    <property type="match status" value="1"/>
</dbReference>
<keyword evidence="2" id="KW-1133">Transmembrane helix</keyword>
<dbReference type="SUPFAM" id="SSF48726">
    <property type="entry name" value="Immunoglobulin"/>
    <property type="match status" value="2"/>
</dbReference>
<reference evidence="5" key="1">
    <citation type="journal article" date="2012" name="BMC Genomics">
        <title>Efficient assembly and annotation of the transcriptome of catfish by RNA-Seq analysis of a doubled haploid homozygote.</title>
        <authorList>
            <person name="Liu S."/>
            <person name="Zhang Y."/>
            <person name="Zhou Z."/>
            <person name="Waldbieser G."/>
            <person name="Sun F."/>
            <person name="Lu J."/>
            <person name="Zhang J."/>
            <person name="Jiang Y."/>
            <person name="Zhang H."/>
            <person name="Wang X."/>
            <person name="Rajendran K.V."/>
            <person name="Khoo L."/>
            <person name="Kucuktas H."/>
            <person name="Peatman E."/>
            <person name="Liu Z."/>
        </authorList>
    </citation>
    <scope>NUCLEOTIDE SEQUENCE</scope>
    <source>
        <tissue evidence="5">Mixed</tissue>
    </source>
</reference>
<feature type="signal peptide" evidence="3">
    <location>
        <begin position="1"/>
        <end position="27"/>
    </location>
</feature>
<dbReference type="GO" id="GO:0007156">
    <property type="term" value="P:homophilic cell adhesion via plasma membrane adhesion molecules"/>
    <property type="evidence" value="ECO:0007669"/>
    <property type="project" value="TreeGrafter"/>
</dbReference>
<dbReference type="InterPro" id="IPR003599">
    <property type="entry name" value="Ig_sub"/>
</dbReference>
<dbReference type="GO" id="GO:0005912">
    <property type="term" value="C:adherens junction"/>
    <property type="evidence" value="ECO:0007669"/>
    <property type="project" value="TreeGrafter"/>
</dbReference>
<feature type="compositionally biased region" description="Polar residues" evidence="1">
    <location>
        <begin position="286"/>
        <end position="309"/>
    </location>
</feature>
<dbReference type="Pfam" id="PF07686">
    <property type="entry name" value="V-set"/>
    <property type="match status" value="1"/>
</dbReference>
<dbReference type="InterPro" id="IPR013783">
    <property type="entry name" value="Ig-like_fold"/>
</dbReference>
<dbReference type="PANTHER" id="PTHR44549:SF1">
    <property type="entry name" value="ENDOTHELIAL CELL-SELECTIVE ADHESION MOLECULE"/>
    <property type="match status" value="1"/>
</dbReference>
<evidence type="ECO:0000313" key="5">
    <source>
        <dbReference type="EMBL" id="AHH39521.1"/>
    </source>
</evidence>
<dbReference type="EMBL" id="JT411624">
    <property type="protein sequence ID" value="AHH39521.1"/>
    <property type="molecule type" value="mRNA"/>
</dbReference>
<evidence type="ECO:0000256" key="3">
    <source>
        <dbReference type="SAM" id="SignalP"/>
    </source>
</evidence>
<dbReference type="PROSITE" id="PS50835">
    <property type="entry name" value="IG_LIKE"/>
    <property type="match status" value="2"/>
</dbReference>
<dbReference type="SMART" id="SM00408">
    <property type="entry name" value="IGc2"/>
    <property type="match status" value="1"/>
</dbReference>
<evidence type="ECO:0000256" key="2">
    <source>
        <dbReference type="SAM" id="Phobius"/>
    </source>
</evidence>